<evidence type="ECO:0000313" key="7">
    <source>
        <dbReference type="EMBL" id="GAA3669742.1"/>
    </source>
</evidence>
<dbReference type="InterPro" id="IPR020846">
    <property type="entry name" value="MFS_dom"/>
</dbReference>
<evidence type="ECO:0000313" key="8">
    <source>
        <dbReference type="Proteomes" id="UP001500752"/>
    </source>
</evidence>
<feature type="transmembrane region" description="Helical" evidence="5">
    <location>
        <begin position="180"/>
        <end position="200"/>
    </location>
</feature>
<dbReference type="Gene3D" id="1.20.1250.20">
    <property type="entry name" value="MFS general substrate transporter like domains"/>
    <property type="match status" value="2"/>
</dbReference>
<reference evidence="8" key="1">
    <citation type="journal article" date="2019" name="Int. J. Syst. Evol. Microbiol.">
        <title>The Global Catalogue of Microorganisms (GCM) 10K type strain sequencing project: providing services to taxonomists for standard genome sequencing and annotation.</title>
        <authorList>
            <consortium name="The Broad Institute Genomics Platform"/>
            <consortium name="The Broad Institute Genome Sequencing Center for Infectious Disease"/>
            <person name="Wu L."/>
            <person name="Ma J."/>
        </authorList>
    </citation>
    <scope>NUCLEOTIDE SEQUENCE [LARGE SCALE GENOMIC DNA]</scope>
    <source>
        <strain evidence="8">JCM 30742</strain>
    </source>
</reference>
<name>A0ABP7BVU9_9MICC</name>
<feature type="transmembrane region" description="Helical" evidence="5">
    <location>
        <begin position="58"/>
        <end position="79"/>
    </location>
</feature>
<keyword evidence="2 5" id="KW-0812">Transmembrane</keyword>
<comment type="subcellular location">
    <subcellularLocation>
        <location evidence="1">Cell membrane</location>
        <topology evidence="1">Multi-pass membrane protein</topology>
    </subcellularLocation>
</comment>
<feature type="transmembrane region" description="Helical" evidence="5">
    <location>
        <begin position="302"/>
        <end position="323"/>
    </location>
</feature>
<dbReference type="InterPro" id="IPR036259">
    <property type="entry name" value="MFS_trans_sf"/>
</dbReference>
<feature type="transmembrane region" description="Helical" evidence="5">
    <location>
        <begin position="153"/>
        <end position="174"/>
    </location>
</feature>
<evidence type="ECO:0000256" key="4">
    <source>
        <dbReference type="ARBA" id="ARBA00023136"/>
    </source>
</evidence>
<organism evidence="7 8">
    <name type="scientific">Arthrobacter ginkgonis</name>
    <dbReference type="NCBI Taxonomy" id="1630594"/>
    <lineage>
        <taxon>Bacteria</taxon>
        <taxon>Bacillati</taxon>
        <taxon>Actinomycetota</taxon>
        <taxon>Actinomycetes</taxon>
        <taxon>Micrococcales</taxon>
        <taxon>Micrococcaceae</taxon>
        <taxon>Arthrobacter</taxon>
    </lineage>
</organism>
<sequence>MQAMPDLTRQQPPVTTVKPGTAWGYTSLLLFLYLLNWTDKAVLGLAAQPLAREFGLTTAQIGLLGSAFYLAFVIGGFFAGTLQRKFTAKWALAFLVFTWALAMVAPMLAVGGFSVVLASRILLGLGEGPSGALLMGSIYSWHPKEKRGFPSTVATGMPSVAKICLAPVLALIVAHWGWRSAFGILAAMTILWIVLWIPLWKNGPYTSESKKAAVDTGETLVPLRKILTTGTFISGSVAMFATYSIISTMITFLPTYFQIGVGFPQATAGSLLGVVGVLTLLTALPIGYFTDRLITRGVSSRILRGILPGLTLSAGGLFFVALLFLPGPVASVCLYAVGFSLINVANPLLTAGISEIAPPRQTSSVLGMFMGIMYTGALVVPTVTGYIVDAAPDPVIGWGRALAVLGALAGVGGVSALLFFNPHRDSLRSASLIS</sequence>
<evidence type="ECO:0000256" key="5">
    <source>
        <dbReference type="SAM" id="Phobius"/>
    </source>
</evidence>
<dbReference type="RefSeq" id="WP_345148273.1">
    <property type="nucleotide sequence ID" value="NZ_BAABEO010000007.1"/>
</dbReference>
<dbReference type="InterPro" id="IPR050382">
    <property type="entry name" value="MFS_Na/Anion_cotransporter"/>
</dbReference>
<dbReference type="PROSITE" id="PS50850">
    <property type="entry name" value="MFS"/>
    <property type="match status" value="1"/>
</dbReference>
<feature type="transmembrane region" description="Helical" evidence="5">
    <location>
        <begin position="269"/>
        <end position="290"/>
    </location>
</feature>
<dbReference type="EMBL" id="BAABEO010000007">
    <property type="protein sequence ID" value="GAA3669742.1"/>
    <property type="molecule type" value="Genomic_DNA"/>
</dbReference>
<accession>A0ABP7BVU9</accession>
<comment type="caution">
    <text evidence="7">The sequence shown here is derived from an EMBL/GenBank/DDBJ whole genome shotgun (WGS) entry which is preliminary data.</text>
</comment>
<feature type="transmembrane region" description="Helical" evidence="5">
    <location>
        <begin position="400"/>
        <end position="420"/>
    </location>
</feature>
<feature type="domain" description="Major facilitator superfamily (MFS) profile" evidence="6">
    <location>
        <begin position="25"/>
        <end position="424"/>
    </location>
</feature>
<evidence type="ECO:0000256" key="2">
    <source>
        <dbReference type="ARBA" id="ARBA00022692"/>
    </source>
</evidence>
<feature type="transmembrane region" description="Helical" evidence="5">
    <location>
        <begin position="121"/>
        <end position="141"/>
    </location>
</feature>
<keyword evidence="4 5" id="KW-0472">Membrane</keyword>
<dbReference type="PANTHER" id="PTHR11662:SF450">
    <property type="entry name" value="BLR1003 PROTEIN"/>
    <property type="match status" value="1"/>
</dbReference>
<feature type="transmembrane region" description="Helical" evidence="5">
    <location>
        <begin position="329"/>
        <end position="353"/>
    </location>
</feature>
<dbReference type="PANTHER" id="PTHR11662">
    <property type="entry name" value="SOLUTE CARRIER FAMILY 17"/>
    <property type="match status" value="1"/>
</dbReference>
<dbReference type="SUPFAM" id="SSF103473">
    <property type="entry name" value="MFS general substrate transporter"/>
    <property type="match status" value="1"/>
</dbReference>
<feature type="transmembrane region" description="Helical" evidence="5">
    <location>
        <begin position="21"/>
        <end position="38"/>
    </location>
</feature>
<keyword evidence="8" id="KW-1185">Reference proteome</keyword>
<evidence type="ECO:0000256" key="1">
    <source>
        <dbReference type="ARBA" id="ARBA00004651"/>
    </source>
</evidence>
<proteinExistence type="predicted"/>
<feature type="transmembrane region" description="Helical" evidence="5">
    <location>
        <begin position="232"/>
        <end position="257"/>
    </location>
</feature>
<gene>
    <name evidence="7" type="ORF">GCM10023081_05150</name>
</gene>
<feature type="transmembrane region" description="Helical" evidence="5">
    <location>
        <begin position="365"/>
        <end position="388"/>
    </location>
</feature>
<evidence type="ECO:0000259" key="6">
    <source>
        <dbReference type="PROSITE" id="PS50850"/>
    </source>
</evidence>
<evidence type="ECO:0000256" key="3">
    <source>
        <dbReference type="ARBA" id="ARBA00022989"/>
    </source>
</evidence>
<dbReference type="Pfam" id="PF07690">
    <property type="entry name" value="MFS_1"/>
    <property type="match status" value="1"/>
</dbReference>
<dbReference type="Proteomes" id="UP001500752">
    <property type="component" value="Unassembled WGS sequence"/>
</dbReference>
<protein>
    <submittedName>
        <fullName evidence="7">MFS transporter</fullName>
    </submittedName>
</protein>
<dbReference type="InterPro" id="IPR011701">
    <property type="entry name" value="MFS"/>
</dbReference>
<feature type="transmembrane region" description="Helical" evidence="5">
    <location>
        <begin position="91"/>
        <end position="115"/>
    </location>
</feature>
<keyword evidence="3 5" id="KW-1133">Transmembrane helix</keyword>